<gene>
    <name evidence="4" type="ORF">J3492_05865</name>
</gene>
<reference evidence="4 5" key="1">
    <citation type="submission" date="2021-03" db="EMBL/GenBank/DDBJ databases">
        <authorList>
            <person name="Shang D.-D."/>
            <person name="Du Z.-J."/>
            <person name="Chen G.-J."/>
        </authorList>
    </citation>
    <scope>NUCLEOTIDE SEQUENCE [LARGE SCALE GENOMIC DNA]</scope>
    <source>
        <strain evidence="4 5">F1192</strain>
    </source>
</reference>
<dbReference type="PANTHER" id="PTHR23028:SF53">
    <property type="entry name" value="ACYL_TRANSF_3 DOMAIN-CONTAINING PROTEIN"/>
    <property type="match status" value="1"/>
</dbReference>
<comment type="caution">
    <text evidence="4">The sequence shown here is derived from an EMBL/GenBank/DDBJ whole genome shotgun (WGS) entry which is preliminary data.</text>
</comment>
<feature type="transmembrane region" description="Helical" evidence="1">
    <location>
        <begin position="80"/>
        <end position="96"/>
    </location>
</feature>
<keyword evidence="4" id="KW-0808">Transferase</keyword>
<keyword evidence="1" id="KW-1133">Transmembrane helix</keyword>
<feature type="transmembrane region" description="Helical" evidence="1">
    <location>
        <begin position="173"/>
        <end position="192"/>
    </location>
</feature>
<feature type="domain" description="SGNH" evidence="3">
    <location>
        <begin position="431"/>
        <end position="646"/>
    </location>
</feature>
<dbReference type="InterPro" id="IPR050879">
    <property type="entry name" value="Acyltransferase_3"/>
</dbReference>
<dbReference type="Pfam" id="PF01757">
    <property type="entry name" value="Acyl_transf_3"/>
    <property type="match status" value="1"/>
</dbReference>
<dbReference type="RefSeq" id="WP_207990872.1">
    <property type="nucleotide sequence ID" value="NZ_JAGBKM010000008.1"/>
</dbReference>
<feature type="transmembrane region" description="Helical" evidence="1">
    <location>
        <begin position="16"/>
        <end position="32"/>
    </location>
</feature>
<evidence type="ECO:0000259" key="3">
    <source>
        <dbReference type="Pfam" id="PF19040"/>
    </source>
</evidence>
<feature type="transmembrane region" description="Helical" evidence="1">
    <location>
        <begin position="140"/>
        <end position="161"/>
    </location>
</feature>
<dbReference type="PANTHER" id="PTHR23028">
    <property type="entry name" value="ACETYLTRANSFERASE"/>
    <property type="match status" value="1"/>
</dbReference>
<feature type="transmembrane region" description="Helical" evidence="1">
    <location>
        <begin position="321"/>
        <end position="341"/>
    </location>
</feature>
<dbReference type="GO" id="GO:0016746">
    <property type="term" value="F:acyltransferase activity"/>
    <property type="evidence" value="ECO:0007669"/>
    <property type="project" value="UniProtKB-KW"/>
</dbReference>
<evidence type="ECO:0000259" key="2">
    <source>
        <dbReference type="Pfam" id="PF01757"/>
    </source>
</evidence>
<feature type="transmembrane region" description="Helical" evidence="1">
    <location>
        <begin position="287"/>
        <end position="309"/>
    </location>
</feature>
<feature type="transmembrane region" description="Helical" evidence="1">
    <location>
        <begin position="230"/>
        <end position="247"/>
    </location>
</feature>
<evidence type="ECO:0000256" key="1">
    <source>
        <dbReference type="SAM" id="Phobius"/>
    </source>
</evidence>
<proteinExistence type="predicted"/>
<dbReference type="Pfam" id="PF19040">
    <property type="entry name" value="SGNH"/>
    <property type="match status" value="1"/>
</dbReference>
<keyword evidence="5" id="KW-1185">Reference proteome</keyword>
<feature type="transmembrane region" description="Helical" evidence="1">
    <location>
        <begin position="204"/>
        <end position="223"/>
    </location>
</feature>
<dbReference type="InterPro" id="IPR043968">
    <property type="entry name" value="SGNH"/>
</dbReference>
<evidence type="ECO:0000313" key="5">
    <source>
        <dbReference type="Proteomes" id="UP000664554"/>
    </source>
</evidence>
<dbReference type="Proteomes" id="UP000664554">
    <property type="component" value="Unassembled WGS sequence"/>
</dbReference>
<organism evidence="4 5">
    <name type="scientific">Psychrobacter coccoides</name>
    <dbReference type="NCBI Taxonomy" id="2818440"/>
    <lineage>
        <taxon>Bacteria</taxon>
        <taxon>Pseudomonadati</taxon>
        <taxon>Pseudomonadota</taxon>
        <taxon>Gammaproteobacteria</taxon>
        <taxon>Moraxellales</taxon>
        <taxon>Moraxellaceae</taxon>
        <taxon>Psychrobacter</taxon>
    </lineage>
</organism>
<feature type="transmembrane region" description="Helical" evidence="1">
    <location>
        <begin position="38"/>
        <end position="59"/>
    </location>
</feature>
<keyword evidence="1" id="KW-0812">Transmembrane</keyword>
<feature type="transmembrane region" description="Helical" evidence="1">
    <location>
        <begin position="253"/>
        <end position="275"/>
    </location>
</feature>
<dbReference type="EMBL" id="JAGBKM010000008">
    <property type="protein sequence ID" value="MBO1530737.1"/>
    <property type="molecule type" value="Genomic_DNA"/>
</dbReference>
<feature type="domain" description="Acyltransferase 3" evidence="2">
    <location>
        <begin position="13"/>
        <end position="336"/>
    </location>
</feature>
<evidence type="ECO:0000313" key="4">
    <source>
        <dbReference type="EMBL" id="MBO1530737.1"/>
    </source>
</evidence>
<protein>
    <submittedName>
        <fullName evidence="4">Acyltransferase</fullName>
    </submittedName>
</protein>
<dbReference type="InterPro" id="IPR002656">
    <property type="entry name" value="Acyl_transf_3_dom"/>
</dbReference>
<sequence length="657" mass="73019">MFEKYTRQEYRNDIQGLRAIGAIIIMVFHIWFNKVSGGVDVFFVISGFLMASIVLKGYFTKGTVSPFPFWGGVIKRIAPSAYLVLAATLVASYFITSPVQIYSVLHEIIASALHLENIQLIRLSVDYLATGTPPSPVQQFWALSIQMQFYVVFPLVLIPLAYLTKKRQNSAPLFLGVGAIILASFIYATVLVQSDAAMSYFNPLSRIWEFFFGSLSYLVIANVKRIRHRQIIGIVGIALIIGGAILIPRGANFSGPISLIPVLGAVAIIVSGIGGKGVVNNFLSNKFLVFLGGISFTIYLWHWPILVFYKEYFGHDTVGLLPGFAIMIVSTILAYFTSKLIEAPFRKIPREKVILNFSIGALFFLPVVAAAFAFRYEVVSTTAKAMEMLAAAPTEPFAGERLYLEDQRFIPERDRLLTIKKRVPAAYADGCNQSMDGEEVTTCEFGDPNADKQIVLAGGSHAVQWITALDEIGKNNNFKVINMTKAACPLGPVEDSNDSCYKWNESALKEIVAINPYAVITNSTRTDLDKGEFIPETYIDSWRQIDANGIKVIGIRDNPRFDFDVPDCIHRNRNSAETGACTIDRSDILLPTDPATEYQDIITSIDMSDMFCTAEKCPTTFSGKIMYRDAEHISIEYAHFIKDNFEEKLKAVLLALD</sequence>
<name>A0ABS3NMU3_9GAMM</name>
<accession>A0ABS3NMU3</accession>
<keyword evidence="4" id="KW-0012">Acyltransferase</keyword>
<feature type="transmembrane region" description="Helical" evidence="1">
    <location>
        <begin position="353"/>
        <end position="374"/>
    </location>
</feature>
<keyword evidence="1" id="KW-0472">Membrane</keyword>